<gene>
    <name evidence="7" type="ORF">BAR1_16295</name>
</gene>
<feature type="transmembrane region" description="Helical" evidence="6">
    <location>
        <begin position="49"/>
        <end position="70"/>
    </location>
</feature>
<dbReference type="InterPro" id="IPR001123">
    <property type="entry name" value="LeuE-type"/>
</dbReference>
<accession>A0A347UKH8</accession>
<evidence type="ECO:0000256" key="5">
    <source>
        <dbReference type="ARBA" id="ARBA00023136"/>
    </source>
</evidence>
<dbReference type="Pfam" id="PF01810">
    <property type="entry name" value="LysE"/>
    <property type="match status" value="1"/>
</dbReference>
<sequence length="201" mass="21338">MADVWVAWLAFAVLAASPGPSIMAIMGTSLAYGRMAGMRFATGVVTGSVVWGVLSALGTAALLSQAAWMLTGLKIAGGGYFLWLAYKAGRAAYRNTPVQEGTVNPQRAYFSGLALHLTNPKAVFSWTTIVVLGMPAGAPAYHTFLILAGCAALAIIINFGYAIVFSNQQVVCGYRKVKRWVDGTLAVLFTLAGVRLLTWRT</sequence>
<dbReference type="GO" id="GO:0015171">
    <property type="term" value="F:amino acid transmembrane transporter activity"/>
    <property type="evidence" value="ECO:0007669"/>
    <property type="project" value="TreeGrafter"/>
</dbReference>
<keyword evidence="4 6" id="KW-1133">Transmembrane helix</keyword>
<feature type="transmembrane region" description="Helical" evidence="6">
    <location>
        <begin position="144"/>
        <end position="165"/>
    </location>
</feature>
<organism evidence="7 8">
    <name type="scientific">Profundibacter amoris</name>
    <dbReference type="NCBI Taxonomy" id="2171755"/>
    <lineage>
        <taxon>Bacteria</taxon>
        <taxon>Pseudomonadati</taxon>
        <taxon>Pseudomonadota</taxon>
        <taxon>Alphaproteobacteria</taxon>
        <taxon>Rhodobacterales</taxon>
        <taxon>Paracoccaceae</taxon>
        <taxon>Profundibacter</taxon>
    </lineage>
</organism>
<keyword evidence="3 6" id="KW-0812">Transmembrane</keyword>
<evidence type="ECO:0000313" key="7">
    <source>
        <dbReference type="EMBL" id="AXX99356.1"/>
    </source>
</evidence>
<evidence type="ECO:0000256" key="1">
    <source>
        <dbReference type="ARBA" id="ARBA00004651"/>
    </source>
</evidence>
<keyword evidence="8" id="KW-1185">Reference proteome</keyword>
<dbReference type="AlphaFoldDB" id="A0A347UKH8"/>
<dbReference type="KEGG" id="pamo:BAR1_16295"/>
<dbReference type="Proteomes" id="UP000261704">
    <property type="component" value="Chromosome"/>
</dbReference>
<dbReference type="RefSeq" id="WP_118944008.1">
    <property type="nucleotide sequence ID" value="NZ_CP032125.1"/>
</dbReference>
<keyword evidence="2" id="KW-1003">Cell membrane</keyword>
<dbReference type="PANTHER" id="PTHR30086:SF20">
    <property type="entry name" value="ARGININE EXPORTER PROTEIN ARGO-RELATED"/>
    <property type="match status" value="1"/>
</dbReference>
<evidence type="ECO:0000256" key="3">
    <source>
        <dbReference type="ARBA" id="ARBA00022692"/>
    </source>
</evidence>
<dbReference type="GO" id="GO:0005886">
    <property type="term" value="C:plasma membrane"/>
    <property type="evidence" value="ECO:0007669"/>
    <property type="project" value="UniProtKB-SubCell"/>
</dbReference>
<evidence type="ECO:0000313" key="8">
    <source>
        <dbReference type="Proteomes" id="UP000261704"/>
    </source>
</evidence>
<proteinExistence type="predicted"/>
<evidence type="ECO:0000256" key="2">
    <source>
        <dbReference type="ARBA" id="ARBA00022475"/>
    </source>
</evidence>
<keyword evidence="5 6" id="KW-0472">Membrane</keyword>
<comment type="subcellular location">
    <subcellularLocation>
        <location evidence="1">Cell membrane</location>
        <topology evidence="1">Multi-pass membrane protein</topology>
    </subcellularLocation>
</comment>
<dbReference type="EMBL" id="CP032125">
    <property type="protein sequence ID" value="AXX99356.1"/>
    <property type="molecule type" value="Genomic_DNA"/>
</dbReference>
<protein>
    <submittedName>
        <fullName evidence="7">LysE family translocator</fullName>
    </submittedName>
</protein>
<feature type="transmembrane region" description="Helical" evidence="6">
    <location>
        <begin position="177"/>
        <end position="198"/>
    </location>
</feature>
<dbReference type="PANTHER" id="PTHR30086">
    <property type="entry name" value="ARGININE EXPORTER PROTEIN ARGO"/>
    <property type="match status" value="1"/>
</dbReference>
<evidence type="ECO:0000256" key="4">
    <source>
        <dbReference type="ARBA" id="ARBA00022989"/>
    </source>
</evidence>
<evidence type="ECO:0000256" key="6">
    <source>
        <dbReference type="SAM" id="Phobius"/>
    </source>
</evidence>
<name>A0A347UKH8_9RHOB</name>
<reference evidence="7 8" key="1">
    <citation type="submission" date="2018-09" db="EMBL/GenBank/DDBJ databases">
        <title>Profundibacter amoris BAR1 gen. nov., sp. nov., a new member of the Roseobacter clade isolated at Lokis Castle Vent Field on the Arctic Mid-Oceanic Ridge.</title>
        <authorList>
            <person name="Le Moine Bauer S."/>
            <person name="Sjoeberg A.G."/>
            <person name="L'Haridon S."/>
            <person name="Stokke R."/>
            <person name="Roalkvam I."/>
            <person name="Steen I.H."/>
            <person name="Dahle H."/>
        </authorList>
    </citation>
    <scope>NUCLEOTIDE SEQUENCE [LARGE SCALE GENOMIC DNA]</scope>
    <source>
        <strain evidence="7 8">BAR1</strain>
    </source>
</reference>
<dbReference type="OrthoDB" id="7659099at2"/>